<protein>
    <recommendedName>
        <fullName evidence="4">Lipoprotein</fullName>
    </recommendedName>
</protein>
<proteinExistence type="predicted"/>
<keyword evidence="1" id="KW-0732">Signal</keyword>
<gene>
    <name evidence="2" type="ORF">NCTC12905_01095</name>
</gene>
<dbReference type="OrthoDB" id="7923870at2"/>
<feature type="chain" id="PRO_5019158920" description="Lipoprotein" evidence="1">
    <location>
        <begin position="21"/>
        <end position="89"/>
    </location>
</feature>
<dbReference type="PROSITE" id="PS51257">
    <property type="entry name" value="PROKAR_LIPOPROTEIN"/>
    <property type="match status" value="1"/>
</dbReference>
<evidence type="ECO:0000313" key="3">
    <source>
        <dbReference type="Proteomes" id="UP000274201"/>
    </source>
</evidence>
<evidence type="ECO:0000256" key="1">
    <source>
        <dbReference type="SAM" id="SignalP"/>
    </source>
</evidence>
<reference evidence="2 3" key="1">
    <citation type="submission" date="2018-12" db="EMBL/GenBank/DDBJ databases">
        <authorList>
            <consortium name="Pathogen Informatics"/>
        </authorList>
    </citation>
    <scope>NUCLEOTIDE SEQUENCE [LARGE SCALE GENOMIC DNA]</scope>
    <source>
        <strain evidence="2 3">NCTC12905</strain>
    </source>
</reference>
<dbReference type="Proteomes" id="UP000274201">
    <property type="component" value="Chromosome"/>
</dbReference>
<accession>A0A448V6N8</accession>
<dbReference type="RefSeq" id="WP_126603432.1">
    <property type="nucleotide sequence ID" value="NZ_LR134529.1"/>
</dbReference>
<name>A0A448V6N8_BARVI</name>
<dbReference type="EMBL" id="LR134529">
    <property type="protein sequence ID" value="VEJ45441.1"/>
    <property type="molecule type" value="Genomic_DNA"/>
</dbReference>
<evidence type="ECO:0008006" key="4">
    <source>
        <dbReference type="Google" id="ProtNLM"/>
    </source>
</evidence>
<feature type="signal peptide" evidence="1">
    <location>
        <begin position="1"/>
        <end position="20"/>
    </location>
</feature>
<dbReference type="AlphaFoldDB" id="A0A448V6N8"/>
<evidence type="ECO:0000313" key="2">
    <source>
        <dbReference type="EMBL" id="VEJ45441.1"/>
    </source>
</evidence>
<sequence length="89" mass="10089">MKKTLKLLSALLVMVGCYQAQLPQTIAGTWKKCGANQFEKKVFVHGVQEDFQNDPAFIEWCIVHDKNPECNPLGSRNPRKFSRTLGHSN</sequence>
<organism evidence="2 3">
    <name type="scientific">Bartonella vinsonii</name>
    <name type="common">Rochalimaea vinsonii</name>
    <dbReference type="NCBI Taxonomy" id="33047"/>
    <lineage>
        <taxon>Bacteria</taxon>
        <taxon>Pseudomonadati</taxon>
        <taxon>Pseudomonadota</taxon>
        <taxon>Alphaproteobacteria</taxon>
        <taxon>Hyphomicrobiales</taxon>
        <taxon>Bartonellaceae</taxon>
        <taxon>Bartonella</taxon>
    </lineage>
</organism>